<evidence type="ECO:0000313" key="2">
    <source>
        <dbReference type="EnsemblPlants" id="AET7Gv20856400.1"/>
    </source>
</evidence>
<keyword evidence="3" id="KW-1185">Reference proteome</keyword>
<reference evidence="2" key="3">
    <citation type="journal article" date="2017" name="Nature">
        <title>Genome sequence of the progenitor of the wheat D genome Aegilops tauschii.</title>
        <authorList>
            <person name="Luo M.C."/>
            <person name="Gu Y.Q."/>
            <person name="Puiu D."/>
            <person name="Wang H."/>
            <person name="Twardziok S.O."/>
            <person name="Deal K.R."/>
            <person name="Huo N."/>
            <person name="Zhu T."/>
            <person name="Wang L."/>
            <person name="Wang Y."/>
            <person name="McGuire P.E."/>
            <person name="Liu S."/>
            <person name="Long H."/>
            <person name="Ramasamy R.K."/>
            <person name="Rodriguez J.C."/>
            <person name="Van S.L."/>
            <person name="Yuan L."/>
            <person name="Wang Z."/>
            <person name="Xia Z."/>
            <person name="Xiao L."/>
            <person name="Anderson O.D."/>
            <person name="Ouyang S."/>
            <person name="Liang Y."/>
            <person name="Zimin A.V."/>
            <person name="Pertea G."/>
            <person name="Qi P."/>
            <person name="Bennetzen J.L."/>
            <person name="Dai X."/>
            <person name="Dawson M.W."/>
            <person name="Muller H.G."/>
            <person name="Kugler K."/>
            <person name="Rivarola-Duarte L."/>
            <person name="Spannagl M."/>
            <person name="Mayer K.F.X."/>
            <person name="Lu F.H."/>
            <person name="Bevan M.W."/>
            <person name="Leroy P."/>
            <person name="Li P."/>
            <person name="You F.M."/>
            <person name="Sun Q."/>
            <person name="Liu Z."/>
            <person name="Lyons E."/>
            <person name="Wicker T."/>
            <person name="Salzberg S.L."/>
            <person name="Devos K.M."/>
            <person name="Dvorak J."/>
        </authorList>
    </citation>
    <scope>NUCLEOTIDE SEQUENCE [LARGE SCALE GENOMIC DNA]</scope>
    <source>
        <strain evidence="2">cv. AL8/78</strain>
    </source>
</reference>
<evidence type="ECO:0000256" key="1">
    <source>
        <dbReference type="SAM" id="MobiDB-lite"/>
    </source>
</evidence>
<reference evidence="3" key="1">
    <citation type="journal article" date="2014" name="Science">
        <title>Ancient hybridizations among the ancestral genomes of bread wheat.</title>
        <authorList>
            <consortium name="International Wheat Genome Sequencing Consortium,"/>
            <person name="Marcussen T."/>
            <person name="Sandve S.R."/>
            <person name="Heier L."/>
            <person name="Spannagl M."/>
            <person name="Pfeifer M."/>
            <person name="Jakobsen K.S."/>
            <person name="Wulff B.B."/>
            <person name="Steuernagel B."/>
            <person name="Mayer K.F."/>
            <person name="Olsen O.A."/>
        </authorList>
    </citation>
    <scope>NUCLEOTIDE SEQUENCE [LARGE SCALE GENOMIC DNA]</scope>
    <source>
        <strain evidence="3">cv. AL8/78</strain>
    </source>
</reference>
<evidence type="ECO:0000313" key="3">
    <source>
        <dbReference type="Proteomes" id="UP000015105"/>
    </source>
</evidence>
<dbReference type="Proteomes" id="UP000015105">
    <property type="component" value="Chromosome 7D"/>
</dbReference>
<dbReference type="EnsemblPlants" id="AET7Gv20856400.1">
    <property type="protein sequence ID" value="AET7Gv20856400.1"/>
    <property type="gene ID" value="AET7Gv20856400"/>
</dbReference>
<reference evidence="3" key="2">
    <citation type="journal article" date="2017" name="Nat. Plants">
        <title>The Aegilops tauschii genome reveals multiple impacts of transposons.</title>
        <authorList>
            <person name="Zhao G."/>
            <person name="Zou C."/>
            <person name="Li K."/>
            <person name="Wang K."/>
            <person name="Li T."/>
            <person name="Gao L."/>
            <person name="Zhang X."/>
            <person name="Wang H."/>
            <person name="Yang Z."/>
            <person name="Liu X."/>
            <person name="Jiang W."/>
            <person name="Mao L."/>
            <person name="Kong X."/>
            <person name="Jiao Y."/>
            <person name="Jia J."/>
        </authorList>
    </citation>
    <scope>NUCLEOTIDE SEQUENCE [LARGE SCALE GENOMIC DNA]</scope>
    <source>
        <strain evidence="3">cv. AL8/78</strain>
    </source>
</reference>
<protein>
    <submittedName>
        <fullName evidence="2">Uncharacterized protein</fullName>
    </submittedName>
</protein>
<name>A0A453S8N7_AEGTS</name>
<sequence>SSSCHILHIDGVDSSRIRRPQRGEHVNRLTLSPRGAAAVVTPLTHQPDPKPETQPALKQKQSSPEAVFLRTASHPLASSRRHRSDPASNHPTPSLRPLN</sequence>
<dbReference type="AlphaFoldDB" id="A0A453S8N7"/>
<proteinExistence type="predicted"/>
<accession>A0A453S8N7</accession>
<reference evidence="2" key="4">
    <citation type="submission" date="2019-03" db="UniProtKB">
        <authorList>
            <consortium name="EnsemblPlants"/>
        </authorList>
    </citation>
    <scope>IDENTIFICATION</scope>
</reference>
<dbReference type="Gramene" id="AET7Gv20856400.1">
    <property type="protein sequence ID" value="AET7Gv20856400.1"/>
    <property type="gene ID" value="AET7Gv20856400"/>
</dbReference>
<organism evidence="2 3">
    <name type="scientific">Aegilops tauschii subsp. strangulata</name>
    <name type="common">Goatgrass</name>
    <dbReference type="NCBI Taxonomy" id="200361"/>
    <lineage>
        <taxon>Eukaryota</taxon>
        <taxon>Viridiplantae</taxon>
        <taxon>Streptophyta</taxon>
        <taxon>Embryophyta</taxon>
        <taxon>Tracheophyta</taxon>
        <taxon>Spermatophyta</taxon>
        <taxon>Magnoliopsida</taxon>
        <taxon>Liliopsida</taxon>
        <taxon>Poales</taxon>
        <taxon>Poaceae</taxon>
        <taxon>BOP clade</taxon>
        <taxon>Pooideae</taxon>
        <taxon>Triticodae</taxon>
        <taxon>Triticeae</taxon>
        <taxon>Triticinae</taxon>
        <taxon>Aegilops</taxon>
    </lineage>
</organism>
<feature type="region of interest" description="Disordered" evidence="1">
    <location>
        <begin position="42"/>
        <end position="99"/>
    </location>
</feature>
<reference evidence="2" key="5">
    <citation type="journal article" date="2021" name="G3 (Bethesda)">
        <title>Aegilops tauschii genome assembly Aet v5.0 features greater sequence contiguity and improved annotation.</title>
        <authorList>
            <person name="Wang L."/>
            <person name="Zhu T."/>
            <person name="Rodriguez J.C."/>
            <person name="Deal K.R."/>
            <person name="Dubcovsky J."/>
            <person name="McGuire P.E."/>
            <person name="Lux T."/>
            <person name="Spannagl M."/>
            <person name="Mayer K.F.X."/>
            <person name="Baldrich P."/>
            <person name="Meyers B.C."/>
            <person name="Huo N."/>
            <person name="Gu Y.Q."/>
            <person name="Zhou H."/>
            <person name="Devos K.M."/>
            <person name="Bennetzen J.L."/>
            <person name="Unver T."/>
            <person name="Budak H."/>
            <person name="Gulick P.J."/>
            <person name="Galiba G."/>
            <person name="Kalapos B."/>
            <person name="Nelson D.R."/>
            <person name="Li P."/>
            <person name="You F.M."/>
            <person name="Luo M.C."/>
            <person name="Dvorak J."/>
        </authorList>
    </citation>
    <scope>NUCLEOTIDE SEQUENCE [LARGE SCALE GENOMIC DNA]</scope>
    <source>
        <strain evidence="2">cv. AL8/78</strain>
    </source>
</reference>